<sequence>MKGFVPCHDDPDAIVDNWLSKPGIRSLTLLLTSLYLYKLVLMLTIQ</sequence>
<feature type="transmembrane region" description="Helical" evidence="1">
    <location>
        <begin position="27"/>
        <end position="45"/>
    </location>
</feature>
<comment type="caution">
    <text evidence="2">The sequence shown here is derived from an EMBL/GenBank/DDBJ whole genome shotgun (WGS) entry which is preliminary data.</text>
</comment>
<evidence type="ECO:0000313" key="2">
    <source>
        <dbReference type="EMBL" id="GMN24307.1"/>
    </source>
</evidence>
<proteinExistence type="predicted"/>
<dbReference type="EMBL" id="BTGU01002959">
    <property type="protein sequence ID" value="GMN24323.1"/>
    <property type="molecule type" value="Genomic_DNA"/>
</dbReference>
<name>A0AA87YW09_FICCA</name>
<evidence type="ECO:0000313" key="3">
    <source>
        <dbReference type="EMBL" id="GMN24323.1"/>
    </source>
</evidence>
<protein>
    <submittedName>
        <fullName evidence="2">Uncharacterized protein</fullName>
    </submittedName>
</protein>
<keyword evidence="1" id="KW-0812">Transmembrane</keyword>
<keyword evidence="1" id="KW-1133">Transmembrane helix</keyword>
<evidence type="ECO:0000313" key="5">
    <source>
        <dbReference type="Proteomes" id="UP001187192"/>
    </source>
</evidence>
<evidence type="ECO:0000256" key="1">
    <source>
        <dbReference type="SAM" id="Phobius"/>
    </source>
</evidence>
<evidence type="ECO:0000313" key="4">
    <source>
        <dbReference type="EMBL" id="GMN39697.1"/>
    </source>
</evidence>
<accession>A0AA87YW09</accession>
<keyword evidence="5" id="KW-1185">Reference proteome</keyword>
<gene>
    <name evidence="4" type="ORF">TIFTF001_008929</name>
    <name evidence="2" type="ORF">TIFTF001_043769</name>
    <name evidence="3" type="ORF">TIFTF001_043771</name>
</gene>
<organism evidence="2 5">
    <name type="scientific">Ficus carica</name>
    <name type="common">Common fig</name>
    <dbReference type="NCBI Taxonomy" id="3494"/>
    <lineage>
        <taxon>Eukaryota</taxon>
        <taxon>Viridiplantae</taxon>
        <taxon>Streptophyta</taxon>
        <taxon>Embryophyta</taxon>
        <taxon>Tracheophyta</taxon>
        <taxon>Spermatophyta</taxon>
        <taxon>Magnoliopsida</taxon>
        <taxon>eudicotyledons</taxon>
        <taxon>Gunneridae</taxon>
        <taxon>Pentapetalae</taxon>
        <taxon>rosids</taxon>
        <taxon>fabids</taxon>
        <taxon>Rosales</taxon>
        <taxon>Moraceae</taxon>
        <taxon>Ficeae</taxon>
        <taxon>Ficus</taxon>
    </lineage>
</organism>
<dbReference type="AlphaFoldDB" id="A0AA87YW09"/>
<keyword evidence="1" id="KW-0472">Membrane</keyword>
<reference evidence="2" key="1">
    <citation type="submission" date="2023-07" db="EMBL/GenBank/DDBJ databases">
        <title>draft genome sequence of fig (Ficus carica).</title>
        <authorList>
            <person name="Takahashi T."/>
            <person name="Nishimura K."/>
        </authorList>
    </citation>
    <scope>NUCLEOTIDE SEQUENCE</scope>
</reference>
<dbReference type="Proteomes" id="UP001187192">
    <property type="component" value="Unassembled WGS sequence"/>
</dbReference>
<dbReference type="EMBL" id="BTGU01002958">
    <property type="protein sequence ID" value="GMN24307.1"/>
    <property type="molecule type" value="Genomic_DNA"/>
</dbReference>
<dbReference type="EMBL" id="BTGU01000010">
    <property type="protein sequence ID" value="GMN39697.1"/>
    <property type="molecule type" value="Genomic_DNA"/>
</dbReference>